<protein>
    <submittedName>
        <fullName evidence="7">RNA polymerase sigma factor</fullName>
    </submittedName>
</protein>
<reference evidence="7 8" key="1">
    <citation type="submission" date="2023-05" db="EMBL/GenBank/DDBJ databases">
        <authorList>
            <person name="Zhang X."/>
        </authorList>
    </citation>
    <scope>NUCLEOTIDE SEQUENCE [LARGE SCALE GENOMIC DNA]</scope>
    <source>
        <strain evidence="7 8">DM2B3-1</strain>
    </source>
</reference>
<dbReference type="InterPro" id="IPR039425">
    <property type="entry name" value="RNA_pol_sigma-70-like"/>
</dbReference>
<gene>
    <name evidence="7" type="ORF">QNI19_04440</name>
</gene>
<dbReference type="NCBIfam" id="TIGR02937">
    <property type="entry name" value="sigma70-ECF"/>
    <property type="match status" value="1"/>
</dbReference>
<feature type="domain" description="RNA polymerase sigma-70 region 2" evidence="5">
    <location>
        <begin position="27"/>
        <end position="94"/>
    </location>
</feature>
<keyword evidence="2" id="KW-0805">Transcription regulation</keyword>
<dbReference type="Gene3D" id="1.10.1740.10">
    <property type="match status" value="1"/>
</dbReference>
<evidence type="ECO:0000313" key="8">
    <source>
        <dbReference type="Proteomes" id="UP001228581"/>
    </source>
</evidence>
<dbReference type="InterPro" id="IPR013325">
    <property type="entry name" value="RNA_pol_sigma_r2"/>
</dbReference>
<feature type="domain" description="RNA polymerase sigma factor 70 region 4 type 2" evidence="6">
    <location>
        <begin position="127"/>
        <end position="178"/>
    </location>
</feature>
<comment type="similarity">
    <text evidence="1">Belongs to the sigma-70 factor family. ECF subfamily.</text>
</comment>
<evidence type="ECO:0000256" key="3">
    <source>
        <dbReference type="ARBA" id="ARBA00023082"/>
    </source>
</evidence>
<keyword evidence="3" id="KW-0731">Sigma factor</keyword>
<dbReference type="InterPro" id="IPR014284">
    <property type="entry name" value="RNA_pol_sigma-70_dom"/>
</dbReference>
<dbReference type="Pfam" id="PF08281">
    <property type="entry name" value="Sigma70_r4_2"/>
    <property type="match status" value="1"/>
</dbReference>
<sequence>MSKKNQEKIPDWGAFKEGDQNAFSALYFQYFKRLYEYGMRLCQDEDQVKDSIHDLFIKLWSNKSNLGNVSNIKSYLLVSLRGLIYDTFNSQRRRPKIELEDDYHFEMVFSAESEWINKENFTQQTQVVLDALNHLTPRQKEVIYLRYFEELSYEEIAEVMQLSVKATYKLVGRGMEALREILNVSKKTLLVLLVSTFMEVRQWIVVH</sequence>
<proteinExistence type="inferred from homology"/>
<accession>A0ABT7CEJ8</accession>
<evidence type="ECO:0000313" key="7">
    <source>
        <dbReference type="EMBL" id="MDJ1492167.1"/>
    </source>
</evidence>
<name>A0ABT7CEJ8_9BACT</name>
<dbReference type="PANTHER" id="PTHR43133:SF46">
    <property type="entry name" value="RNA POLYMERASE SIGMA-70 FACTOR ECF SUBFAMILY"/>
    <property type="match status" value="1"/>
</dbReference>
<dbReference type="CDD" id="cd06171">
    <property type="entry name" value="Sigma70_r4"/>
    <property type="match status" value="1"/>
</dbReference>
<dbReference type="InterPro" id="IPR007627">
    <property type="entry name" value="RNA_pol_sigma70_r2"/>
</dbReference>
<evidence type="ECO:0000259" key="5">
    <source>
        <dbReference type="Pfam" id="PF04542"/>
    </source>
</evidence>
<dbReference type="Gene3D" id="1.10.10.10">
    <property type="entry name" value="Winged helix-like DNA-binding domain superfamily/Winged helix DNA-binding domain"/>
    <property type="match status" value="1"/>
</dbReference>
<dbReference type="EMBL" id="JASJOT010000002">
    <property type="protein sequence ID" value="MDJ1492167.1"/>
    <property type="molecule type" value="Genomic_DNA"/>
</dbReference>
<evidence type="ECO:0000256" key="4">
    <source>
        <dbReference type="ARBA" id="ARBA00023163"/>
    </source>
</evidence>
<dbReference type="RefSeq" id="WP_313992769.1">
    <property type="nucleotide sequence ID" value="NZ_JASJOT010000002.1"/>
</dbReference>
<dbReference type="PANTHER" id="PTHR43133">
    <property type="entry name" value="RNA POLYMERASE ECF-TYPE SIGMA FACTO"/>
    <property type="match status" value="1"/>
</dbReference>
<dbReference type="SUPFAM" id="SSF88659">
    <property type="entry name" value="Sigma3 and sigma4 domains of RNA polymerase sigma factors"/>
    <property type="match status" value="1"/>
</dbReference>
<comment type="caution">
    <text evidence="7">The sequence shown here is derived from an EMBL/GenBank/DDBJ whole genome shotgun (WGS) entry which is preliminary data.</text>
</comment>
<dbReference type="InterPro" id="IPR036388">
    <property type="entry name" value="WH-like_DNA-bd_sf"/>
</dbReference>
<dbReference type="Pfam" id="PF04542">
    <property type="entry name" value="Sigma70_r2"/>
    <property type="match status" value="1"/>
</dbReference>
<evidence type="ECO:0000256" key="1">
    <source>
        <dbReference type="ARBA" id="ARBA00010641"/>
    </source>
</evidence>
<evidence type="ECO:0000259" key="6">
    <source>
        <dbReference type="Pfam" id="PF08281"/>
    </source>
</evidence>
<dbReference type="InterPro" id="IPR013249">
    <property type="entry name" value="RNA_pol_sigma70_r4_t2"/>
</dbReference>
<dbReference type="InterPro" id="IPR013324">
    <property type="entry name" value="RNA_pol_sigma_r3/r4-like"/>
</dbReference>
<evidence type="ECO:0000256" key="2">
    <source>
        <dbReference type="ARBA" id="ARBA00023015"/>
    </source>
</evidence>
<keyword evidence="8" id="KW-1185">Reference proteome</keyword>
<organism evidence="7 8">
    <name type="scientific">Xanthocytophaga flava</name>
    <dbReference type="NCBI Taxonomy" id="3048013"/>
    <lineage>
        <taxon>Bacteria</taxon>
        <taxon>Pseudomonadati</taxon>
        <taxon>Bacteroidota</taxon>
        <taxon>Cytophagia</taxon>
        <taxon>Cytophagales</taxon>
        <taxon>Rhodocytophagaceae</taxon>
        <taxon>Xanthocytophaga</taxon>
    </lineage>
</organism>
<dbReference type="SUPFAM" id="SSF88946">
    <property type="entry name" value="Sigma2 domain of RNA polymerase sigma factors"/>
    <property type="match status" value="1"/>
</dbReference>
<dbReference type="Proteomes" id="UP001228581">
    <property type="component" value="Unassembled WGS sequence"/>
</dbReference>
<keyword evidence="4" id="KW-0804">Transcription</keyword>